<organism evidence="1 2">
    <name type="scientific">Rhabditophanes sp. KR3021</name>
    <dbReference type="NCBI Taxonomy" id="114890"/>
    <lineage>
        <taxon>Eukaryota</taxon>
        <taxon>Metazoa</taxon>
        <taxon>Ecdysozoa</taxon>
        <taxon>Nematoda</taxon>
        <taxon>Chromadorea</taxon>
        <taxon>Rhabditida</taxon>
        <taxon>Tylenchina</taxon>
        <taxon>Panagrolaimomorpha</taxon>
        <taxon>Strongyloidoidea</taxon>
        <taxon>Alloionematidae</taxon>
        <taxon>Rhabditophanes</taxon>
    </lineage>
</organism>
<reference evidence="2" key="1">
    <citation type="submission" date="2016-11" db="UniProtKB">
        <authorList>
            <consortium name="WormBaseParasite"/>
        </authorList>
    </citation>
    <scope>IDENTIFICATION</scope>
    <source>
        <strain evidence="2">KR3021</strain>
    </source>
</reference>
<evidence type="ECO:0000313" key="2">
    <source>
        <dbReference type="WBParaSite" id="RSKR_0000327400.1"/>
    </source>
</evidence>
<dbReference type="Proteomes" id="UP000095286">
    <property type="component" value="Unplaced"/>
</dbReference>
<name>A0AC35TRR4_9BILA</name>
<evidence type="ECO:0000313" key="1">
    <source>
        <dbReference type="Proteomes" id="UP000095286"/>
    </source>
</evidence>
<accession>A0AC35TRR4</accession>
<sequence>MAPTINDKPYNVWTSTNDQGNITNNGKILNNVLEAVGNTPLVRLNQIALNTGIDCNIYVKPEYLNSSGSLRDRFAIKLIEHEENKGILKNGMTIIEVFDGLAMAMAAAVKEYKLIICMSEDAPIEMEITARSLGAQVVRSSDNLRQAAAKLKEDIVGGIIFDESLEAIHDVIIGETLGKEVINSLKGKVDMLVLDNSTFSNGIAIKMRKELPDLEIVHVSDTENKNCIAVSEKDSCNMARRLIKEEGLLCGKISGQNVFGALICGTKLRKDQNLVVILPDSLSDYMSHFVDDDWMVKNKFIEKPVYTQIVPNPEHPFEDDINYDPSLQPPEPWKHPKDKAIPSPLKDVLVDNILGAIGYTPLVRLNKIPQSMGIEAEILVKLEYLNPGGSIKDRPARRMIESAEELGILKPATTIIETSAGNTGLGLALIGSVKKYRTIIVMPDKMSKEKEVILKVLGSDIVRTPTSVPPTHPDSHFGVAIRLHWQMKDSVLLDQFTNKANPQAHYLTTGEEILYACDGKVDMFVAGAGSTGTISGVGKRLKEVNKDCKIIAVDPFTDEDTTKKTELEGINNSFRASVIQPDVIDKYAEVKDGPSFEMALRLIREEGILCGGTAGANVYAALEEAKKLKKGDRVVVILPDGVRNYLTKFMSQDWMKERGYSYPK</sequence>
<proteinExistence type="predicted"/>
<dbReference type="WBParaSite" id="RSKR_0000327400.1">
    <property type="protein sequence ID" value="RSKR_0000327400.1"/>
    <property type="gene ID" value="RSKR_0000327400"/>
</dbReference>
<protein>
    <submittedName>
        <fullName evidence="2">Cystathionine beta-synthase</fullName>
    </submittedName>
</protein>